<feature type="compositionally biased region" description="Gly residues" evidence="1">
    <location>
        <begin position="1001"/>
        <end position="1033"/>
    </location>
</feature>
<evidence type="ECO:0000313" key="5">
    <source>
        <dbReference type="EMBL" id="TXF88880.1"/>
    </source>
</evidence>
<feature type="chain" id="PRO_5022673148" evidence="2">
    <location>
        <begin position="26"/>
        <end position="3596"/>
    </location>
</feature>
<evidence type="ECO:0000259" key="3">
    <source>
        <dbReference type="Pfam" id="PF18962"/>
    </source>
</evidence>
<dbReference type="InterPro" id="IPR045828">
    <property type="entry name" value="PKD_Bacteroidetes"/>
</dbReference>
<dbReference type="Pfam" id="PF19406">
    <property type="entry name" value="PKD_5"/>
    <property type="match status" value="2"/>
</dbReference>
<feature type="domain" description="Secretion system C-terminal sorting" evidence="3">
    <location>
        <begin position="3516"/>
        <end position="3587"/>
    </location>
</feature>
<sequence>MKNFTPYGRLLLLAVFLLSATALSAQQPCNLDPGLISISVENTCTDASGNIEQPYVTIDFGSTAVDGMTEITIESFFLNSLNLGTYTIPVEVVFGFTTFELPGFAIGTPNNYVRLNEIEDLETGCVQTFGAGDVESNFYSLTTAEAITVSKDNTRSIDPPCADIPTGKLSVRVTPTDGMYPINRFTSADVRLVPSSFATFISIIPPGTSPNPNPAGSGYYIIETNQSLVSGEYAFLIYDNVRNCEVAFEGVVGDPANNFGVLGQSTEVSCFGETDGSITIIPQNADPQINGFLYYTLSGPNGLQRTGTIAASNGVYNMPTESNLEAGDYNLILTASNGGCTGEDAVTIGGPDEIVVSDLAADAICADDASFEVTASGISGIDAGARYRFIDATIVDADPNNDNGCWNSPVTGDSPLSSAANGDGTYTFVVGTPGTGFCRAIDQDTTVALVLEVKNVMTNCLDTFMVDLQIYAMPAAPVVDATANVNGSIIDDFYCSGQDIALDIADYDPAFTYEISYTGVPGVSAGGPGAAPANDTFPYVDGNTVISFANSTDYDATIDFTVTKTNVATGCTSAVNNFSTRVRAEPVLTSISGDVLLCSDEAYSSGPIEVNNGNNGSLSYNYEWSYNTSALSLSGALAGNEPSGNSVTGTFTNTSGTDQVANLIVTPVYVQQNAVVSGGLVDNTCEGQPVTINVTISAQPDLAANLVVGQNISTTLAGGETVAEEICSGETFTLNNLMVAETSGTKAKYVRFEVAGDASFLQIPAGQGPQYFPIQNFAININNVVNTDPNNNAQVATLTLTPYFEDDENNPGSNPLECAGEPIVIILTINPTPPFIADQTETVCSGERIEYTIGTGSMSSNLETRITTVTTFDGFTEFTVPEGADRIEDFTFTITGADGGAANGFNGGQGGQLEGMLSSTELLPGDVIRVRKGTAGEAGTTSGNGGDATTMVVIAGGNHMSIAPGTMIYQFVAGGGGGAGFAQSAGDVFPANDSNSTGSDGVQGQGGGGAGGTGFPTALGGDGMTNGGGGGGGWSGGNGGSSLAGAAGLSGSSYASTLSTSPTFVAKASGQADGEVLVSYTIVYDDIRFEDVVVDFDADSLTNIGETIVNGEVDTILFGQQFVNNTNNPQDVTYTLTPVTQANCGDMSTVEVVVTIEPQPMVVIESGSTTTVTGNAIDGFEATVCSGDSINAVLNSLTAPSLGSGRLYFEVATATTSGTAPFGNNNQAASNSTDFGGNNTGDDLPIDFFETGVSNNTGVDGTITYTITPYIRAAGPDCAGDPITFTVTVQPGFTVNSSQPLVNVCSREPLNTVFDLDASQTGSINIAYNNIRVTDLRVSSSSSDFTLTGLDTTGLAAGGVMLDRTGNFFNDAFFTNRTGGGVGVEIDVVFISGTGCESPVVTYDFNVRAEPIIDESNTEVTVCEGEPINLSVMAAANSVFANNFAPNDVTFSYTLDAGSLIHTGNTYPTTGNGAFYFQGDSFENPTSTPQTATYTVVATSRNACVSQPVTYTITVLPSPELTVTASQGDSTITGEELLADIETLTICSGSSVDFALSQDVTGTDVSYRVQRVVTGSVTDGDGSAIDNFEGGLAIADFQETLVNSGTGAATVQYNIAAYTYGGDGMDGDGLNASDDCQGITKRLIVEVLPATTDEASLATNLTIDNPNTGTTNPGNGAQICDNSEVVIRPLTTVDPITGAAFVWRRENDGTPLGGVTSGNGTFLSTVNGNNFYPAAGSDLIRQVLTAEDDQTTEVRYIVTLYSFGTNGVDDMLAPGSDDCMGDIDTITLQLDPTPELSYDLEIGTAAIQRLDQSGSPYTFEICSGEDFLIDNLDIPELADNKFDYVELRATGDVDFLGLPAGGPFVQVAPVGSFTLGAQNVQTTNGNNSAQTTRIRLTPYFEDGVDTNSRDADECGGEDIVLIVTLNPTPDPIAPASATFCSDELTQFPIPTSGNNFRSRVAKTEDFSSSNDYVVPPGVFSIRNINLTITGGNGGASGNGALRGGLGRKIEIEMNESSNPNQVLPGDTIRVRKAGAGTDGSTFGDGGDATLLYVIAGSTRGMFAQGDVMEVFVAAGGGGAGQAFAGQDALGFSTNPSSPAAADGNDGIGLGGFGGAGFDAMDLNSGSLGGSGRGNGGGGGGGWAGGDGGDNTTGMAGDGGTSYASTVSTINPNTFTTKDFGDAAAGDVSMDFTLVYDDVVFTLINRSVGMGLIDLSAAPLTVGDSATDTILFGERFENPTDTPIDVVYTFSTSSEANCPGSEVIVTLTIEPNPTLELAGNGTTVFDDGNNNYSAAICSGEGISATISSDVIPSDGAAALRARVLTTTAGNGTVTFGNDVDAASQSSFFNGNNRPSVTDVNFFETEVSYDGTDTATVTYQIIPVIISGSTSGAECFGDTITFTVSVYPEFLNEEVAPAQVDVCSNVSLADAGFDVDAEQSAVLVAYDSIIIDTVYSDISAANAVNFETISSSYAGSPAMVLRSEGFFGADTYRNRTGGPVVVTYEVRLVSGPDCSSDLITYEFRYAAEPVIDIVESATNQIDTTICTGSTTGLEVFPAANSAFPTTTGTNAFQNRITIEYDINLPAGITLTKTNGSYPATGGRNYMKNDELTNTTASPLDVTYTVKVANGACAGDSVVYTVTVNPNPFADVTLMSMDSTETFGLDNARLGFPNPEFGVCSGAAVTAVVPATSTSAAGTLMVNFEVTTDDDGISGYPLNTIFNFPASELADSLSYAAGELVNMTGASQLFTVEYRAYIEANGTPGFQNDGIDCQSDGIIQFDVVINPVNGAFAQTEMDGTGAAFPAGADTICSGQVFDLLVRNSNSAGVAVDSFIVDVTDAGLDAIGSTPTGTFTILGAATATNGVRSQDFAYTNTTPGIKTVTYIVTPYSGECVGTPDTTTVSYRAEIDLIANESVLCADPGVATSLFAIDVNGGMISDTPGEYRYEYIGGTAAGYSLERGTGGGVTFVGDPNTQANTIVYNNQRSVTITPSSNASAFTPGTVNFEVIYNDSANGCGVITDTITLNFQTTAEAGMADQGLGILCDDVNFVLNNALIGEDQGGVFSFTNGDPGLGVLNGANFTPMVGGADATPVAIDFTYTVGGGNSGCATAAVDFTIMVEPAPNAGTYDGTIGEACQSAPVFNLFSLLDGEMQNGTFTQTGGVDFVTVNPDGTINQDNISPGAYEFSYEVVSANGCGSDIVTGIMVQVNSREDCSTFVPCDVIELKAGFNTIAFDVMPNDNTVETIFADEIASNNLLTVVALYAEVGQPQSYTFVPGFGGINNIQGGLRPGYGYIVEVATDATIEICGAAVDTDLRVELLAGLNIVGYAGSSPESVFSYFDELISNSDLVLARSRTNNQTLETIFQPFVFGNLLNVENSTGYIIDVNSAYGNGTWRDNGPLATSAFDRLYGVIENGEEFVGEMLTFTDAEGMVVGQTEVLEGGIYMNTFLFGDLETTERLREGLAVGETFFANLRGEQVAADLNFSGNWKLTRLDLNFSNLSTEAEIVEHNSSFSMEVFPNPTQDFTKLELNLPTEYESVHVELFSLFGQMISEQTIDQPGVGLEQIDLDLSGLPAGTYQVRITAAAEILANRQVVKQ</sequence>
<feature type="region of interest" description="Disordered" evidence="1">
    <location>
        <begin position="990"/>
        <end position="1033"/>
    </location>
</feature>
<keyword evidence="2" id="KW-0732">Signal</keyword>
<dbReference type="Pfam" id="PF18962">
    <property type="entry name" value="Por_Secre_tail"/>
    <property type="match status" value="1"/>
</dbReference>
<dbReference type="EMBL" id="VOXD01000018">
    <property type="protein sequence ID" value="TXF88880.1"/>
    <property type="molecule type" value="Genomic_DNA"/>
</dbReference>
<dbReference type="NCBIfam" id="TIGR04183">
    <property type="entry name" value="Por_Secre_tail"/>
    <property type="match status" value="1"/>
</dbReference>
<feature type="region of interest" description="Disordered" evidence="1">
    <location>
        <begin position="2128"/>
        <end position="2156"/>
    </location>
</feature>
<accession>A0A5C7FF44</accession>
<keyword evidence="6" id="KW-1185">Reference proteome</keyword>
<evidence type="ECO:0000256" key="1">
    <source>
        <dbReference type="SAM" id="MobiDB-lite"/>
    </source>
</evidence>
<dbReference type="Proteomes" id="UP000321907">
    <property type="component" value="Unassembled WGS sequence"/>
</dbReference>
<gene>
    <name evidence="5" type="ORF">FUA23_12505</name>
</gene>
<name>A0A5C7FF44_9BACT</name>
<comment type="caution">
    <text evidence="5">The sequence shown here is derived from an EMBL/GenBank/DDBJ whole genome shotgun (WGS) entry which is preliminary data.</text>
</comment>
<dbReference type="OrthoDB" id="1488195at2"/>
<dbReference type="RefSeq" id="WP_147931088.1">
    <property type="nucleotide sequence ID" value="NZ_VOXD01000018.1"/>
</dbReference>
<reference evidence="5 6" key="1">
    <citation type="submission" date="2019-08" db="EMBL/GenBank/DDBJ databases">
        <title>Lewinella sp. strain SSH13 Genome sequencing and assembly.</title>
        <authorList>
            <person name="Kim I."/>
        </authorList>
    </citation>
    <scope>NUCLEOTIDE SEQUENCE [LARGE SCALE GENOMIC DNA]</scope>
    <source>
        <strain evidence="5 6">SSH13</strain>
    </source>
</reference>
<evidence type="ECO:0000256" key="2">
    <source>
        <dbReference type="SAM" id="SignalP"/>
    </source>
</evidence>
<organism evidence="5 6">
    <name type="scientific">Neolewinella aurantiaca</name>
    <dbReference type="NCBI Taxonomy" id="2602767"/>
    <lineage>
        <taxon>Bacteria</taxon>
        <taxon>Pseudomonadati</taxon>
        <taxon>Bacteroidota</taxon>
        <taxon>Saprospiria</taxon>
        <taxon>Saprospirales</taxon>
        <taxon>Lewinellaceae</taxon>
        <taxon>Neolewinella</taxon>
    </lineage>
</organism>
<feature type="signal peptide" evidence="2">
    <location>
        <begin position="1"/>
        <end position="25"/>
    </location>
</feature>
<feature type="domain" description="PKD-like" evidence="4">
    <location>
        <begin position="1253"/>
        <end position="1291"/>
    </location>
</feature>
<evidence type="ECO:0000313" key="6">
    <source>
        <dbReference type="Proteomes" id="UP000321907"/>
    </source>
</evidence>
<proteinExistence type="predicted"/>
<feature type="domain" description="PKD-like" evidence="4">
    <location>
        <begin position="2606"/>
        <end position="2645"/>
    </location>
</feature>
<dbReference type="InterPro" id="IPR026444">
    <property type="entry name" value="Secre_tail"/>
</dbReference>
<evidence type="ECO:0000259" key="4">
    <source>
        <dbReference type="Pfam" id="PF19406"/>
    </source>
</evidence>
<protein>
    <submittedName>
        <fullName evidence="5">T9SS type A sorting domain-containing protein</fullName>
    </submittedName>
</protein>